<evidence type="ECO:0000313" key="1">
    <source>
        <dbReference type="EMBL" id="KAK2159191.1"/>
    </source>
</evidence>
<gene>
    <name evidence="1" type="ORF">LSH36_156g00000</name>
</gene>
<dbReference type="AlphaFoldDB" id="A0AAD9N8R1"/>
<evidence type="ECO:0000313" key="2">
    <source>
        <dbReference type="Proteomes" id="UP001208570"/>
    </source>
</evidence>
<proteinExistence type="predicted"/>
<name>A0AAD9N8R1_9ANNE</name>
<sequence length="143" mass="16436">LFISDDNDGYRQRAVYLIKLIRLAQKYSSLKSYDINDVIGPGGKRNKLGIGRGHKKSKVYEDFVLTRRTQLKSQCNLCEVAIKKVLCYSNNFLFKKLKSQESECRVEKVKGRGKKSANLIPVNKLAQEKCCHGKCTVVYFIRR</sequence>
<keyword evidence="2" id="KW-1185">Reference proteome</keyword>
<reference evidence="1" key="1">
    <citation type="journal article" date="2023" name="Mol. Biol. Evol.">
        <title>Third-Generation Sequencing Reveals the Adaptive Role of the Epigenome in Three Deep-Sea Polychaetes.</title>
        <authorList>
            <person name="Perez M."/>
            <person name="Aroh O."/>
            <person name="Sun Y."/>
            <person name="Lan Y."/>
            <person name="Juniper S.K."/>
            <person name="Young C.R."/>
            <person name="Angers B."/>
            <person name="Qian P.Y."/>
        </authorList>
    </citation>
    <scope>NUCLEOTIDE SEQUENCE</scope>
    <source>
        <strain evidence="1">P08H-3</strain>
    </source>
</reference>
<organism evidence="1 2">
    <name type="scientific">Paralvinella palmiformis</name>
    <dbReference type="NCBI Taxonomy" id="53620"/>
    <lineage>
        <taxon>Eukaryota</taxon>
        <taxon>Metazoa</taxon>
        <taxon>Spiralia</taxon>
        <taxon>Lophotrochozoa</taxon>
        <taxon>Annelida</taxon>
        <taxon>Polychaeta</taxon>
        <taxon>Sedentaria</taxon>
        <taxon>Canalipalpata</taxon>
        <taxon>Terebellida</taxon>
        <taxon>Terebelliformia</taxon>
        <taxon>Alvinellidae</taxon>
        <taxon>Paralvinella</taxon>
    </lineage>
</organism>
<dbReference type="Proteomes" id="UP001208570">
    <property type="component" value="Unassembled WGS sequence"/>
</dbReference>
<dbReference type="EMBL" id="JAODUP010000156">
    <property type="protein sequence ID" value="KAK2159191.1"/>
    <property type="molecule type" value="Genomic_DNA"/>
</dbReference>
<feature type="non-terminal residue" evidence="1">
    <location>
        <position position="1"/>
    </location>
</feature>
<accession>A0AAD9N8R1</accession>
<comment type="caution">
    <text evidence="1">The sequence shown here is derived from an EMBL/GenBank/DDBJ whole genome shotgun (WGS) entry which is preliminary data.</text>
</comment>
<protein>
    <submittedName>
        <fullName evidence="1">Uncharacterized protein</fullName>
    </submittedName>
</protein>